<feature type="transmembrane region" description="Helical" evidence="1">
    <location>
        <begin position="254"/>
        <end position="278"/>
    </location>
</feature>
<dbReference type="EMBL" id="FOVM01000005">
    <property type="protein sequence ID" value="SFN77875.1"/>
    <property type="molecule type" value="Genomic_DNA"/>
</dbReference>
<feature type="transmembrane region" description="Helical" evidence="1">
    <location>
        <begin position="393"/>
        <end position="426"/>
    </location>
</feature>
<keyword evidence="1" id="KW-0812">Transmembrane</keyword>
<dbReference type="InterPro" id="IPR004711">
    <property type="entry name" value="Benzoate_Transporter"/>
</dbReference>
<dbReference type="STRING" id="995034.SAMN05216219_2084"/>
<gene>
    <name evidence="2" type="ORF">SAMN05216219_2084</name>
</gene>
<dbReference type="Proteomes" id="UP000198867">
    <property type="component" value="Unassembled WGS sequence"/>
</dbReference>
<dbReference type="OrthoDB" id="9813854at2"/>
<feature type="transmembrane region" description="Helical" evidence="1">
    <location>
        <begin position="362"/>
        <end position="381"/>
    </location>
</feature>
<dbReference type="GO" id="GO:0042925">
    <property type="term" value="F:benzoate transmembrane transporter activity"/>
    <property type="evidence" value="ECO:0007669"/>
    <property type="project" value="InterPro"/>
</dbReference>
<dbReference type="GO" id="GO:0005886">
    <property type="term" value="C:plasma membrane"/>
    <property type="evidence" value="ECO:0007669"/>
    <property type="project" value="TreeGrafter"/>
</dbReference>
<keyword evidence="1" id="KW-0472">Membrane</keyword>
<dbReference type="Pfam" id="PF03594">
    <property type="entry name" value="BenE"/>
    <property type="match status" value="1"/>
</dbReference>
<feature type="transmembrane region" description="Helical" evidence="1">
    <location>
        <begin position="50"/>
        <end position="74"/>
    </location>
</feature>
<sequence>MPAVPLSGWSCSHATARTRVGVGIALTELRRQNELRLAGRRPPPLKDFDILQPISAGIVAAITGFATSFALVIAGLQAVGATDDQAASGLLALCLAVGGISVVLTWLLRIPLSFAWSTPGAALLLAAGTGSTSFASAVGAFLVCALLIVLCGLWPSLANAITRIPKPLASAMLAGILFPICLAPIQASVELPLLGLPIVVTWLVLYRWAPRWAVPGAMAVAGVAIALSAGTDWLRSATIAPQLTFVAPAFDPAVVLSLGIPLFVVTMAGQNVPGVVVLSTFGYTTPTRVALIGSGAASGLGALFGGHVINLAAITAALMASPEAHPDRNKRWVASFTAGIVYLLLGLGAGVATALVAASPPIIITAVAGLAVLGALITSLTGALEDPSSRVAAIATFLVVASGIVVIGVGSAFWGLLVGAVVLVTLRRRVSA</sequence>
<reference evidence="3" key="1">
    <citation type="submission" date="2016-10" db="EMBL/GenBank/DDBJ databases">
        <authorList>
            <person name="Varghese N."/>
            <person name="Submissions S."/>
        </authorList>
    </citation>
    <scope>NUCLEOTIDE SEQUENCE [LARGE SCALE GENOMIC DNA]</scope>
    <source>
        <strain evidence="3">CGMCC 1.11101</strain>
    </source>
</reference>
<evidence type="ECO:0000256" key="1">
    <source>
        <dbReference type="SAM" id="Phobius"/>
    </source>
</evidence>
<keyword evidence="1" id="KW-1133">Transmembrane helix</keyword>
<feature type="transmembrane region" description="Helical" evidence="1">
    <location>
        <begin position="167"/>
        <end position="185"/>
    </location>
</feature>
<evidence type="ECO:0000313" key="2">
    <source>
        <dbReference type="EMBL" id="SFN77875.1"/>
    </source>
</evidence>
<organism evidence="2 3">
    <name type="scientific">Mycetocola miduiensis</name>
    <dbReference type="NCBI Taxonomy" id="995034"/>
    <lineage>
        <taxon>Bacteria</taxon>
        <taxon>Bacillati</taxon>
        <taxon>Actinomycetota</taxon>
        <taxon>Actinomycetes</taxon>
        <taxon>Micrococcales</taxon>
        <taxon>Microbacteriaceae</taxon>
        <taxon>Mycetocola</taxon>
    </lineage>
</organism>
<accession>A0A1I5BT23</accession>
<dbReference type="PANTHER" id="PTHR30199">
    <property type="entry name" value="MFS FAMILY TRANSPORTER, PREDICTED SUBSTRATE BENZOATE"/>
    <property type="match status" value="1"/>
</dbReference>
<feature type="transmembrane region" description="Helical" evidence="1">
    <location>
        <begin position="134"/>
        <end position="155"/>
    </location>
</feature>
<dbReference type="PANTHER" id="PTHR30199:SF0">
    <property type="entry name" value="INNER MEMBRANE PROTEIN YDCO"/>
    <property type="match status" value="1"/>
</dbReference>
<dbReference type="AlphaFoldDB" id="A0A1I5BT23"/>
<protein>
    <submittedName>
        <fullName evidence="2">Benzoate membrane transport protein</fullName>
    </submittedName>
</protein>
<proteinExistence type="predicted"/>
<feature type="transmembrane region" description="Helical" evidence="1">
    <location>
        <begin position="216"/>
        <end position="234"/>
    </location>
</feature>
<feature type="transmembrane region" description="Helical" evidence="1">
    <location>
        <begin position="86"/>
        <end position="108"/>
    </location>
</feature>
<name>A0A1I5BT23_9MICO</name>
<feature type="transmembrane region" description="Helical" evidence="1">
    <location>
        <begin position="332"/>
        <end position="355"/>
    </location>
</feature>
<keyword evidence="3" id="KW-1185">Reference proteome</keyword>
<dbReference type="NCBIfam" id="TIGR00843">
    <property type="entry name" value="benE"/>
    <property type="match status" value="1"/>
</dbReference>
<feature type="transmembrane region" description="Helical" evidence="1">
    <location>
        <begin position="290"/>
        <end position="320"/>
    </location>
</feature>
<evidence type="ECO:0000313" key="3">
    <source>
        <dbReference type="Proteomes" id="UP000198867"/>
    </source>
</evidence>